<feature type="transmembrane region" description="Helical" evidence="2">
    <location>
        <begin position="228"/>
        <end position="248"/>
    </location>
</feature>
<evidence type="ECO:0000256" key="1">
    <source>
        <dbReference type="SAM" id="MobiDB-lite"/>
    </source>
</evidence>
<keyword evidence="2" id="KW-1133">Transmembrane helix</keyword>
<feature type="transmembrane region" description="Helical" evidence="2">
    <location>
        <begin position="159"/>
        <end position="181"/>
    </location>
</feature>
<feature type="compositionally biased region" description="Basic and acidic residues" evidence="1">
    <location>
        <begin position="367"/>
        <end position="380"/>
    </location>
</feature>
<feature type="transmembrane region" description="Helical" evidence="2">
    <location>
        <begin position="84"/>
        <end position="104"/>
    </location>
</feature>
<dbReference type="AlphaFoldDB" id="A0A261UFY4"/>
<feature type="transmembrane region" description="Helical" evidence="2">
    <location>
        <begin position="187"/>
        <end position="207"/>
    </location>
</feature>
<evidence type="ECO:0000313" key="4">
    <source>
        <dbReference type="Proteomes" id="UP000215767"/>
    </source>
</evidence>
<reference evidence="4" key="1">
    <citation type="submission" date="2017-05" db="EMBL/GenBank/DDBJ databases">
        <title>Complete and WGS of Bordetella genogroups.</title>
        <authorList>
            <person name="Spilker T."/>
            <person name="Lipuma J."/>
        </authorList>
    </citation>
    <scope>NUCLEOTIDE SEQUENCE [LARGE SCALE GENOMIC DNA]</scope>
    <source>
        <strain evidence="4">AU8856</strain>
    </source>
</reference>
<dbReference type="PANTHER" id="PTHR43044">
    <property type="match status" value="1"/>
</dbReference>
<dbReference type="PANTHER" id="PTHR43044:SF1">
    <property type="entry name" value="QUINOL:CYTOCHROME C OXIDOREDUCTASE QUINONE-BINDING SUBUNIT 2"/>
    <property type="match status" value="1"/>
</dbReference>
<dbReference type="RefSeq" id="WP_094842254.1">
    <property type="nucleotide sequence ID" value="NZ_NEVS01000004.1"/>
</dbReference>
<evidence type="ECO:0000313" key="3">
    <source>
        <dbReference type="EMBL" id="OZI60848.1"/>
    </source>
</evidence>
<dbReference type="Proteomes" id="UP000215767">
    <property type="component" value="Unassembled WGS sequence"/>
</dbReference>
<comment type="caution">
    <text evidence="3">The sequence shown here is derived from an EMBL/GenBank/DDBJ whole genome shotgun (WGS) entry which is preliminary data.</text>
</comment>
<dbReference type="OrthoDB" id="140980at2"/>
<evidence type="ECO:0000256" key="2">
    <source>
        <dbReference type="SAM" id="Phobius"/>
    </source>
</evidence>
<sequence length="415" mass="44110">MTIAGRTDSRTRSGLALLALGIVLLALCGLGAVLDPRACLAAWLTAWWFWAGPMLGAQATLWLQRLTGGAWIAPIAIPLDRLRAAIPVLVVLILPVLAWPGPLYPWARPGWVDTAGEPAFRAVWFSHAGMALRVLGCAALWSVLARLDGSGRSVARRAGYAAAGLLLYAFTISLAAIDLLMSLTPQWYSTAFGFVVLTAQLKAAMAAGAWKGARGSSDAARGDLGNLLLMYVMTWAYLAFTQFQIIWAENLPAEISWYLPRLQGPWQIMGIALAVAGFAVPTALLLSRPFKRSVTGLRAIAALLLAVSLCETAWWVLPSVAASVSASARPSGWHVAWMLALALAGMGLLARAATILFPTASPPVARREETAASASARRDAPVASADTATRRQSTAEGSGDTQVPQRRPREGKEHA</sequence>
<protein>
    <submittedName>
        <fullName evidence="3">Uncharacterized protein</fullName>
    </submittedName>
</protein>
<keyword evidence="2" id="KW-0812">Transmembrane</keyword>
<feature type="transmembrane region" description="Helical" evidence="2">
    <location>
        <begin position="124"/>
        <end position="147"/>
    </location>
</feature>
<feature type="transmembrane region" description="Helical" evidence="2">
    <location>
        <begin position="299"/>
        <end position="317"/>
    </location>
</feature>
<proteinExistence type="predicted"/>
<gene>
    <name evidence="3" type="ORF">CAL28_15855</name>
</gene>
<feature type="transmembrane region" description="Helical" evidence="2">
    <location>
        <begin position="15"/>
        <end position="34"/>
    </location>
</feature>
<keyword evidence="2" id="KW-0472">Membrane</keyword>
<feature type="transmembrane region" description="Helical" evidence="2">
    <location>
        <begin position="337"/>
        <end position="357"/>
    </location>
</feature>
<dbReference type="EMBL" id="NEVS01000004">
    <property type="protein sequence ID" value="OZI60848.1"/>
    <property type="molecule type" value="Genomic_DNA"/>
</dbReference>
<feature type="transmembrane region" description="Helical" evidence="2">
    <location>
        <begin position="268"/>
        <end position="287"/>
    </location>
</feature>
<feature type="transmembrane region" description="Helical" evidence="2">
    <location>
        <begin position="40"/>
        <end position="63"/>
    </location>
</feature>
<organism evidence="3 4">
    <name type="scientific">Bordetella genomosp. 11</name>
    <dbReference type="NCBI Taxonomy" id="1416808"/>
    <lineage>
        <taxon>Bacteria</taxon>
        <taxon>Pseudomonadati</taxon>
        <taxon>Pseudomonadota</taxon>
        <taxon>Betaproteobacteria</taxon>
        <taxon>Burkholderiales</taxon>
        <taxon>Alcaligenaceae</taxon>
        <taxon>Bordetella</taxon>
    </lineage>
</organism>
<name>A0A261UFY4_9BORD</name>
<feature type="region of interest" description="Disordered" evidence="1">
    <location>
        <begin position="367"/>
        <end position="415"/>
    </location>
</feature>
<feature type="compositionally biased region" description="Polar residues" evidence="1">
    <location>
        <begin position="390"/>
        <end position="404"/>
    </location>
</feature>
<accession>A0A261UFY4</accession>
<keyword evidence="4" id="KW-1185">Reference proteome</keyword>